<feature type="domain" description="MIP18 family-like" evidence="9">
    <location>
        <begin position="17"/>
        <end position="83"/>
    </location>
</feature>
<dbReference type="CDD" id="cd02037">
    <property type="entry name" value="Mrp_NBP35"/>
    <property type="match status" value="1"/>
</dbReference>
<dbReference type="GO" id="GO:0140663">
    <property type="term" value="F:ATP-dependent FeS chaperone activity"/>
    <property type="evidence" value="ECO:0007669"/>
    <property type="project" value="InterPro"/>
</dbReference>
<dbReference type="InterPro" id="IPR002744">
    <property type="entry name" value="MIP18-like"/>
</dbReference>
<dbReference type="PROSITE" id="PS01215">
    <property type="entry name" value="MRP"/>
    <property type="match status" value="1"/>
</dbReference>
<dbReference type="HAMAP" id="MF_02040">
    <property type="entry name" value="Mrp_NBP35"/>
    <property type="match status" value="1"/>
</dbReference>
<dbReference type="AlphaFoldDB" id="A0A5C4M0B1"/>
<feature type="binding site" evidence="8">
    <location>
        <begin position="119"/>
        <end position="126"/>
    </location>
    <ligand>
        <name>ATP</name>
        <dbReference type="ChEBI" id="CHEBI:30616"/>
    </ligand>
</feature>
<name>A0A5C4M0B1_9PSEU</name>
<dbReference type="InterPro" id="IPR044304">
    <property type="entry name" value="NUBPL-like"/>
</dbReference>
<dbReference type="EMBL" id="VDFW01000010">
    <property type="protein sequence ID" value="TNC25840.1"/>
    <property type="molecule type" value="Genomic_DNA"/>
</dbReference>
<evidence type="ECO:0000256" key="7">
    <source>
        <dbReference type="ARBA" id="ARBA00023014"/>
    </source>
</evidence>
<dbReference type="Pfam" id="PF10609">
    <property type="entry name" value="ParA"/>
    <property type="match status" value="1"/>
</dbReference>
<organism evidence="10 11">
    <name type="scientific">Amycolatopsis alkalitolerans</name>
    <dbReference type="NCBI Taxonomy" id="2547244"/>
    <lineage>
        <taxon>Bacteria</taxon>
        <taxon>Bacillati</taxon>
        <taxon>Actinomycetota</taxon>
        <taxon>Actinomycetes</taxon>
        <taxon>Pseudonocardiales</taxon>
        <taxon>Pseudonocardiaceae</taxon>
        <taxon>Amycolatopsis</taxon>
    </lineage>
</organism>
<dbReference type="PANTHER" id="PTHR42961">
    <property type="entry name" value="IRON-SULFUR PROTEIN NUBPL"/>
    <property type="match status" value="1"/>
</dbReference>
<dbReference type="FunFam" id="3.40.50.300:FF:001119">
    <property type="entry name" value="Iron-sulfur cluster carrier protein"/>
    <property type="match status" value="1"/>
</dbReference>
<dbReference type="InterPro" id="IPR033756">
    <property type="entry name" value="YlxH/NBP35"/>
</dbReference>
<evidence type="ECO:0000256" key="2">
    <source>
        <dbReference type="ARBA" id="ARBA00008205"/>
    </source>
</evidence>
<dbReference type="GO" id="GO:0016226">
    <property type="term" value="P:iron-sulfur cluster assembly"/>
    <property type="evidence" value="ECO:0007669"/>
    <property type="project" value="InterPro"/>
</dbReference>
<dbReference type="InterPro" id="IPR019591">
    <property type="entry name" value="Mrp/NBP35_ATP-bd"/>
</dbReference>
<keyword evidence="4 8" id="KW-0547">Nucleotide-binding</keyword>
<sequence length="368" mass="37941">MSMLAARSVDAGEARAAAGAVLEPEAGVPLADLGLVDDVSVHPGGRVRVRVHLLTRDHPSADALAEAVRAAVSKVSGVRRASVDLAPLPERARAELGDRLRAGSPPAGRTPRIYAVASGKGGVGKSTITANLAAALAAAGQRVGVLDADVWGYSVPQLFGVRRSPIAIGGVMLPVRAHGVRLMSTGFFVSEDQPVVWRGPMLHKALEQFLADVCWGELDVLLLDLPPGTGDITLSLLELVPDAALLAVTTPQAAARAVAARVVRMARDARMPVAGVVENMSAAVCAHCGDSTPLFGEGGGDALAEQAGTEVLGRVPLDLPLREAGDEGVPVVLRSPGVPSAVELTRIAATLPVARRSLLGRSLPLMVR</sequence>
<proteinExistence type="inferred from homology"/>
<evidence type="ECO:0000256" key="5">
    <source>
        <dbReference type="ARBA" id="ARBA00022840"/>
    </source>
</evidence>
<dbReference type="InterPro" id="IPR000808">
    <property type="entry name" value="Mrp-like_CS"/>
</dbReference>
<dbReference type="RefSeq" id="WP_139097225.1">
    <property type="nucleotide sequence ID" value="NZ_VDFW01000010.1"/>
</dbReference>
<evidence type="ECO:0000256" key="1">
    <source>
        <dbReference type="ARBA" id="ARBA00007352"/>
    </source>
</evidence>
<evidence type="ECO:0000256" key="3">
    <source>
        <dbReference type="ARBA" id="ARBA00022723"/>
    </source>
</evidence>
<keyword evidence="5 8" id="KW-0067">ATP-binding</keyword>
<reference evidence="10 11" key="1">
    <citation type="submission" date="2019-06" db="EMBL/GenBank/DDBJ databases">
        <title>Amycolatopsis alkalitolerans sp. nov., isolated from Gastrodia elata Blume.</title>
        <authorList>
            <person name="Narsing Rao M.P."/>
            <person name="Li W.J."/>
        </authorList>
    </citation>
    <scope>NUCLEOTIDE SEQUENCE [LARGE SCALE GENOMIC DNA]</scope>
    <source>
        <strain evidence="10 11">SYSUP0005</strain>
    </source>
</reference>
<keyword evidence="8" id="KW-0378">Hydrolase</keyword>
<dbReference type="Pfam" id="PF01883">
    <property type="entry name" value="FeS_assembly_P"/>
    <property type="match status" value="1"/>
</dbReference>
<evidence type="ECO:0000313" key="10">
    <source>
        <dbReference type="EMBL" id="TNC25840.1"/>
    </source>
</evidence>
<dbReference type="InterPro" id="IPR027417">
    <property type="entry name" value="P-loop_NTPase"/>
</dbReference>
<accession>A0A5C4M0B1</accession>
<dbReference type="SUPFAM" id="SSF52540">
    <property type="entry name" value="P-loop containing nucleoside triphosphate hydrolases"/>
    <property type="match status" value="1"/>
</dbReference>
<dbReference type="GO" id="GO:0016887">
    <property type="term" value="F:ATP hydrolysis activity"/>
    <property type="evidence" value="ECO:0007669"/>
    <property type="project" value="UniProtKB-UniRule"/>
</dbReference>
<dbReference type="PANTHER" id="PTHR42961:SF2">
    <property type="entry name" value="IRON-SULFUR PROTEIN NUBPL"/>
    <property type="match status" value="1"/>
</dbReference>
<dbReference type="InterPro" id="IPR034904">
    <property type="entry name" value="FSCA_dom_sf"/>
</dbReference>
<comment type="function">
    <text evidence="8">Binds and transfers iron-sulfur (Fe-S) clusters to target apoproteins. Can hydrolyze ATP.</text>
</comment>
<dbReference type="SUPFAM" id="SSF117916">
    <property type="entry name" value="Fe-S cluster assembly (FSCA) domain-like"/>
    <property type="match status" value="1"/>
</dbReference>
<gene>
    <name evidence="10" type="ORF">FG385_14470</name>
</gene>
<comment type="subunit">
    <text evidence="8">Homodimer.</text>
</comment>
<dbReference type="GO" id="GO:0046872">
    <property type="term" value="F:metal ion binding"/>
    <property type="evidence" value="ECO:0007669"/>
    <property type="project" value="UniProtKB-KW"/>
</dbReference>
<dbReference type="Gene3D" id="3.30.300.130">
    <property type="entry name" value="Fe-S cluster assembly (FSCA)"/>
    <property type="match status" value="1"/>
</dbReference>
<evidence type="ECO:0000256" key="6">
    <source>
        <dbReference type="ARBA" id="ARBA00023004"/>
    </source>
</evidence>
<keyword evidence="3 8" id="KW-0479">Metal-binding</keyword>
<dbReference type="OrthoDB" id="9809679at2"/>
<evidence type="ECO:0000259" key="9">
    <source>
        <dbReference type="Pfam" id="PF01883"/>
    </source>
</evidence>
<keyword evidence="11" id="KW-1185">Reference proteome</keyword>
<dbReference type="GO" id="GO:0005524">
    <property type="term" value="F:ATP binding"/>
    <property type="evidence" value="ECO:0007669"/>
    <property type="project" value="UniProtKB-UniRule"/>
</dbReference>
<dbReference type="GO" id="GO:0051539">
    <property type="term" value="F:4 iron, 4 sulfur cluster binding"/>
    <property type="evidence" value="ECO:0007669"/>
    <property type="project" value="TreeGrafter"/>
</dbReference>
<keyword evidence="7 8" id="KW-0411">Iron-sulfur</keyword>
<dbReference type="Proteomes" id="UP000305546">
    <property type="component" value="Unassembled WGS sequence"/>
</dbReference>
<comment type="similarity">
    <text evidence="1">In the N-terminal section; belongs to the MIP18 family.</text>
</comment>
<comment type="similarity">
    <text evidence="2">In the C-terminal section; belongs to the Mrp/NBP35 ATP-binding proteins family.</text>
</comment>
<evidence type="ECO:0000256" key="8">
    <source>
        <dbReference type="HAMAP-Rule" id="MF_02040"/>
    </source>
</evidence>
<dbReference type="Gene3D" id="3.40.50.300">
    <property type="entry name" value="P-loop containing nucleotide triphosphate hydrolases"/>
    <property type="match status" value="1"/>
</dbReference>
<keyword evidence="6 8" id="KW-0408">Iron</keyword>
<evidence type="ECO:0000256" key="4">
    <source>
        <dbReference type="ARBA" id="ARBA00022741"/>
    </source>
</evidence>
<protein>
    <recommendedName>
        <fullName evidence="8">Iron-sulfur cluster carrier protein</fullName>
    </recommendedName>
</protein>
<comment type="caution">
    <text evidence="10">The sequence shown here is derived from an EMBL/GenBank/DDBJ whole genome shotgun (WGS) entry which is preliminary data.</text>
</comment>
<evidence type="ECO:0000313" key="11">
    <source>
        <dbReference type="Proteomes" id="UP000305546"/>
    </source>
</evidence>
<comment type="similarity">
    <text evidence="8">Belongs to the Mrp/NBP35 ATP-binding proteins family.</text>
</comment>